<feature type="transmembrane region" description="Helical" evidence="4">
    <location>
        <begin position="375"/>
        <end position="396"/>
    </location>
</feature>
<dbReference type="EMBL" id="JAPNKE010000002">
    <property type="protein sequence ID" value="MCY1011953.1"/>
    <property type="molecule type" value="Genomic_DNA"/>
</dbReference>
<evidence type="ECO:0000313" key="6">
    <source>
        <dbReference type="Proteomes" id="UP001150924"/>
    </source>
</evidence>
<feature type="transmembrane region" description="Helical" evidence="4">
    <location>
        <begin position="122"/>
        <end position="140"/>
    </location>
</feature>
<gene>
    <name evidence="5" type="ORF">OV079_41705</name>
</gene>
<dbReference type="InterPro" id="IPR052346">
    <property type="entry name" value="O-mannosyl-transferase_TMTC"/>
</dbReference>
<evidence type="ECO:0000256" key="2">
    <source>
        <dbReference type="ARBA" id="ARBA00022803"/>
    </source>
</evidence>
<dbReference type="InterPro" id="IPR011990">
    <property type="entry name" value="TPR-like_helical_dom_sf"/>
</dbReference>
<feature type="transmembrane region" description="Helical" evidence="4">
    <location>
        <begin position="244"/>
        <end position="267"/>
    </location>
</feature>
<dbReference type="AlphaFoldDB" id="A0A9X3J3D0"/>
<sequence>MRFARRGSRIGGASAIARRSGHLCPFRHVLRGVRSLEKNLSPRLALFGVLSLIALVHLPLLGYQFVYDDGWTLVANGFLRVPTDLGLLFSPEAVARHVPDAFRPGLVVFDLLGYQLLGLSSGLHHALSIGLHLGVCAVLVRWLRVLGAPFDLALGTAALFGLLALHAEAVAVVSYREDLLAALLGLAAALAATRGRLAAAALLSLGACSMKLSAGAIPALWLLAEGLSPWRPRPPAAHLVRGALALGLGVAAVLAYTFALYGALDPYGADNLRVFSHRVGLGPVLAASLPIHLGYLQQMLVPFGLSPEYPDHGTGLRDPAVVLAGAALLALAGYGLACVRRRPLVALAILGAFALAVPTSNLFPMPNMRADRFMYLPSVPACLGLVALLLAAGRWLSGHVPEDIKLVARVAPLAAVVVVQGSVRVATAAVYRDNSHLWGVARERAPDSARAHAVLGELVVRNVPADAPREDKALAYARAEAHCRNAERHDPRYELPQLCFARLAAAREDWPEAYRRYQAALAVSPDRNAGIFAGLAEVSLDLPATSETTRTDLARRHLAEGLASYPYSPELHATAGRIFHRLGDPEQAAAHYRRSSTSPPSGPKPCSRTSSSSSTSDVRPTPPSSCSVKKPPGSPPIPTIGPRLSRGTVTPCGCSILPRYSQPTPSESSPMSRKFFSFLLLTALMIAAGSMACLQTVEEFDKQDETDGAT</sequence>
<feature type="transmembrane region" description="Helical" evidence="4">
    <location>
        <begin position="675"/>
        <end position="697"/>
    </location>
</feature>
<organism evidence="5 6">
    <name type="scientific">Nannocystis pusilla</name>
    <dbReference type="NCBI Taxonomy" id="889268"/>
    <lineage>
        <taxon>Bacteria</taxon>
        <taxon>Pseudomonadati</taxon>
        <taxon>Myxococcota</taxon>
        <taxon>Polyangia</taxon>
        <taxon>Nannocystales</taxon>
        <taxon>Nannocystaceae</taxon>
        <taxon>Nannocystis</taxon>
    </lineage>
</organism>
<feature type="transmembrane region" description="Helical" evidence="4">
    <location>
        <begin position="179"/>
        <end position="195"/>
    </location>
</feature>
<dbReference type="SUPFAM" id="SSF48452">
    <property type="entry name" value="TPR-like"/>
    <property type="match status" value="1"/>
</dbReference>
<dbReference type="RefSeq" id="WP_267775275.1">
    <property type="nucleotide sequence ID" value="NZ_JAPNKE010000002.1"/>
</dbReference>
<dbReference type="Proteomes" id="UP001150924">
    <property type="component" value="Unassembled WGS sequence"/>
</dbReference>
<keyword evidence="4" id="KW-0472">Membrane</keyword>
<comment type="caution">
    <text evidence="5">The sequence shown here is derived from an EMBL/GenBank/DDBJ whole genome shotgun (WGS) entry which is preliminary data.</text>
</comment>
<dbReference type="PANTHER" id="PTHR44227:SF3">
    <property type="entry name" value="PROTEIN O-MANNOSYL-TRANSFERASE TMTC4"/>
    <property type="match status" value="1"/>
</dbReference>
<feature type="region of interest" description="Disordered" evidence="3">
    <location>
        <begin position="587"/>
        <end position="646"/>
    </location>
</feature>
<proteinExistence type="predicted"/>
<feature type="compositionally biased region" description="Low complexity" evidence="3">
    <location>
        <begin position="604"/>
        <end position="619"/>
    </location>
</feature>
<accession>A0A9X3J3D0</accession>
<reference evidence="5" key="1">
    <citation type="submission" date="2022-11" db="EMBL/GenBank/DDBJ databases">
        <title>Minimal conservation of predation-associated metabolite biosynthetic gene clusters underscores biosynthetic potential of Myxococcota including descriptions for ten novel species: Archangium lansinium sp. nov., Myxococcus landrumus sp. nov., Nannocystis bai.</title>
        <authorList>
            <person name="Ahearne A."/>
            <person name="Stevens C."/>
            <person name="Phillips K."/>
        </authorList>
    </citation>
    <scope>NUCLEOTIDE SEQUENCE</scope>
    <source>
        <strain evidence="5">Na p29</strain>
    </source>
</reference>
<feature type="transmembrane region" description="Helical" evidence="4">
    <location>
        <begin position="152"/>
        <end position="173"/>
    </location>
</feature>
<keyword evidence="2" id="KW-0802">TPR repeat</keyword>
<evidence type="ECO:0000313" key="5">
    <source>
        <dbReference type="EMBL" id="MCY1011953.1"/>
    </source>
</evidence>
<feature type="transmembrane region" description="Helical" evidence="4">
    <location>
        <begin position="44"/>
        <end position="66"/>
    </location>
</feature>
<protein>
    <submittedName>
        <fullName evidence="5">Tetratricopeptide repeat protein</fullName>
    </submittedName>
</protein>
<keyword evidence="4" id="KW-1133">Transmembrane helix</keyword>
<keyword evidence="6" id="KW-1185">Reference proteome</keyword>
<name>A0A9X3J3D0_9BACT</name>
<feature type="transmembrane region" description="Helical" evidence="4">
    <location>
        <begin position="320"/>
        <end position="337"/>
    </location>
</feature>
<feature type="transmembrane region" description="Helical" evidence="4">
    <location>
        <begin position="344"/>
        <end position="363"/>
    </location>
</feature>
<evidence type="ECO:0000256" key="1">
    <source>
        <dbReference type="ARBA" id="ARBA00022737"/>
    </source>
</evidence>
<keyword evidence="4" id="KW-0812">Transmembrane</keyword>
<evidence type="ECO:0000256" key="4">
    <source>
        <dbReference type="SAM" id="Phobius"/>
    </source>
</evidence>
<evidence type="ECO:0000256" key="3">
    <source>
        <dbReference type="SAM" id="MobiDB-lite"/>
    </source>
</evidence>
<dbReference type="Gene3D" id="1.25.40.10">
    <property type="entry name" value="Tetratricopeptide repeat domain"/>
    <property type="match status" value="1"/>
</dbReference>
<keyword evidence="1" id="KW-0677">Repeat</keyword>
<feature type="transmembrane region" description="Helical" evidence="4">
    <location>
        <begin position="202"/>
        <end position="224"/>
    </location>
</feature>
<dbReference type="PANTHER" id="PTHR44227">
    <property type="match status" value="1"/>
</dbReference>
<feature type="transmembrane region" description="Helical" evidence="4">
    <location>
        <begin position="279"/>
        <end position="300"/>
    </location>
</feature>